<dbReference type="EMBL" id="GBXM01073025">
    <property type="protein sequence ID" value="JAH35552.1"/>
    <property type="molecule type" value="Transcribed_RNA"/>
</dbReference>
<evidence type="ECO:0000313" key="1">
    <source>
        <dbReference type="EMBL" id="JAH35552.1"/>
    </source>
</evidence>
<accession>A0A0E9S2W2</accession>
<sequence length="69" mass="8096">MNGYDTCALHRYNIARSLDQSHRLLYQSHKLQSCHSRFTSSHDLHFLLAAASFYRYLPIRSANVRLPFV</sequence>
<protein>
    <submittedName>
        <fullName evidence="1">Uncharacterized protein</fullName>
    </submittedName>
</protein>
<reference evidence="1" key="2">
    <citation type="journal article" date="2015" name="Fish Shellfish Immunol.">
        <title>Early steps in the European eel (Anguilla anguilla)-Vibrio vulnificus interaction in the gills: Role of the RtxA13 toxin.</title>
        <authorList>
            <person name="Callol A."/>
            <person name="Pajuelo D."/>
            <person name="Ebbesson L."/>
            <person name="Teles M."/>
            <person name="MacKenzie S."/>
            <person name="Amaro C."/>
        </authorList>
    </citation>
    <scope>NUCLEOTIDE SEQUENCE</scope>
</reference>
<organism evidence="1">
    <name type="scientific">Anguilla anguilla</name>
    <name type="common">European freshwater eel</name>
    <name type="synonym">Muraena anguilla</name>
    <dbReference type="NCBI Taxonomy" id="7936"/>
    <lineage>
        <taxon>Eukaryota</taxon>
        <taxon>Metazoa</taxon>
        <taxon>Chordata</taxon>
        <taxon>Craniata</taxon>
        <taxon>Vertebrata</taxon>
        <taxon>Euteleostomi</taxon>
        <taxon>Actinopterygii</taxon>
        <taxon>Neopterygii</taxon>
        <taxon>Teleostei</taxon>
        <taxon>Anguilliformes</taxon>
        <taxon>Anguillidae</taxon>
        <taxon>Anguilla</taxon>
    </lineage>
</organism>
<reference evidence="1" key="1">
    <citation type="submission" date="2014-11" db="EMBL/GenBank/DDBJ databases">
        <authorList>
            <person name="Amaro Gonzalez C."/>
        </authorList>
    </citation>
    <scope>NUCLEOTIDE SEQUENCE</scope>
</reference>
<proteinExistence type="predicted"/>
<dbReference type="AlphaFoldDB" id="A0A0E9S2W2"/>
<name>A0A0E9S2W2_ANGAN</name>